<dbReference type="InterPro" id="IPR017518">
    <property type="entry name" value="CHP03084"/>
</dbReference>
<dbReference type="NCBIfam" id="TIGR03084">
    <property type="entry name" value="TIGR03084 family metal-binding protein"/>
    <property type="match status" value="1"/>
</dbReference>
<dbReference type="InterPro" id="IPR024344">
    <property type="entry name" value="MDMPI_metal-binding"/>
</dbReference>
<dbReference type="SUPFAM" id="SSF109854">
    <property type="entry name" value="DinB/YfiT-like putative metalloenzymes"/>
    <property type="match status" value="1"/>
</dbReference>
<proteinExistence type="predicted"/>
<protein>
    <submittedName>
        <fullName evidence="2">TIGR03084 family protein</fullName>
    </submittedName>
</protein>
<dbReference type="InterPro" id="IPR017517">
    <property type="entry name" value="Maleyloyr_isom"/>
</dbReference>
<dbReference type="InterPro" id="IPR034660">
    <property type="entry name" value="DinB/YfiT-like"/>
</dbReference>
<dbReference type="AlphaFoldDB" id="A0A919AYK2"/>
<gene>
    <name evidence="2" type="ORF">GCM10017044_28320</name>
</gene>
<name>A0A919AYK2_9PROT</name>
<reference evidence="2" key="2">
    <citation type="submission" date="2020-09" db="EMBL/GenBank/DDBJ databases">
        <authorList>
            <person name="Sun Q."/>
            <person name="Kim S."/>
        </authorList>
    </citation>
    <scope>NUCLEOTIDE SEQUENCE</scope>
    <source>
        <strain evidence="2">KCTC 42590</strain>
    </source>
</reference>
<dbReference type="Pfam" id="PF11716">
    <property type="entry name" value="MDMPI_N"/>
    <property type="match status" value="1"/>
</dbReference>
<dbReference type="RefSeq" id="WP_229819463.1">
    <property type="nucleotide sequence ID" value="NZ_BNCI01000002.1"/>
</dbReference>
<evidence type="ECO:0000313" key="3">
    <source>
        <dbReference type="Proteomes" id="UP000630923"/>
    </source>
</evidence>
<dbReference type="Proteomes" id="UP000630923">
    <property type="component" value="Unassembled WGS sequence"/>
</dbReference>
<reference evidence="2" key="1">
    <citation type="journal article" date="2014" name="Int. J. Syst. Evol. Microbiol.">
        <title>Complete genome sequence of Corynebacterium casei LMG S-19264T (=DSM 44701T), isolated from a smear-ripened cheese.</title>
        <authorList>
            <consortium name="US DOE Joint Genome Institute (JGI-PGF)"/>
            <person name="Walter F."/>
            <person name="Albersmeier A."/>
            <person name="Kalinowski J."/>
            <person name="Ruckert C."/>
        </authorList>
    </citation>
    <scope>NUCLEOTIDE SEQUENCE</scope>
    <source>
        <strain evidence="2">KCTC 42590</strain>
    </source>
</reference>
<dbReference type="GO" id="GO:0046872">
    <property type="term" value="F:metal ion binding"/>
    <property type="evidence" value="ECO:0007669"/>
    <property type="project" value="InterPro"/>
</dbReference>
<evidence type="ECO:0000313" key="2">
    <source>
        <dbReference type="EMBL" id="GHF31194.1"/>
    </source>
</evidence>
<evidence type="ECO:0000259" key="1">
    <source>
        <dbReference type="Pfam" id="PF11716"/>
    </source>
</evidence>
<dbReference type="Gene3D" id="1.20.120.450">
    <property type="entry name" value="dinb family like domain"/>
    <property type="match status" value="1"/>
</dbReference>
<comment type="caution">
    <text evidence="2">The sequence shown here is derived from an EMBL/GenBank/DDBJ whole genome shotgun (WGS) entry which is preliminary data.</text>
</comment>
<organism evidence="2 3">
    <name type="scientific">Kordiimonas sediminis</name>
    <dbReference type="NCBI Taxonomy" id="1735581"/>
    <lineage>
        <taxon>Bacteria</taxon>
        <taxon>Pseudomonadati</taxon>
        <taxon>Pseudomonadota</taxon>
        <taxon>Alphaproteobacteria</taxon>
        <taxon>Kordiimonadales</taxon>
        <taxon>Kordiimonadaceae</taxon>
        <taxon>Kordiimonas</taxon>
    </lineage>
</organism>
<feature type="domain" description="Mycothiol-dependent maleylpyruvate isomerase metal-binding" evidence="1">
    <location>
        <begin position="8"/>
        <end position="143"/>
    </location>
</feature>
<dbReference type="NCBIfam" id="TIGR03083">
    <property type="entry name" value="maleylpyruvate isomerase family mycothiol-dependent enzyme"/>
    <property type="match status" value="1"/>
</dbReference>
<dbReference type="EMBL" id="BNCI01000002">
    <property type="protein sequence ID" value="GHF31194.1"/>
    <property type="molecule type" value="Genomic_DNA"/>
</dbReference>
<sequence length="266" mass="29612">MISQAEDFRAESMRLYTLLKGQPETILSTPTLFKGWTINDILQHLHFWNHAAYLSSEDEAAFMQVMGELLQGGMSMRAFEDKTLGGLSGTALLEAWHDSFMQLADLFAALDPKKRLKWAGPDMSALSSITARLMETWAHGQAVYDVLGVEREDQDYIRNIAHLGINTFGWTYKVNGKQIPSERPYVCLTAPSGTLWEWGDPSQSDKISGPATDFCQVVTQTRNIEDTALSTVGDIATEWMQIAQCFAGPPETPPAVGARHINKIRN</sequence>
<accession>A0A919AYK2</accession>
<keyword evidence="3" id="KW-1185">Reference proteome</keyword>